<dbReference type="OrthoDB" id="366284at2759"/>
<reference evidence="3" key="1">
    <citation type="submission" date="2021-11" db="EMBL/GenBank/DDBJ databases">
        <authorList>
            <person name="Schell T."/>
        </authorList>
    </citation>
    <scope>NUCLEOTIDE SEQUENCE</scope>
    <source>
        <strain evidence="3">M5</strain>
    </source>
</reference>
<dbReference type="InterPro" id="IPR007320">
    <property type="entry name" value="PDCD2_C"/>
</dbReference>
<keyword evidence="4" id="KW-1185">Reference proteome</keyword>
<evidence type="ECO:0000259" key="2">
    <source>
        <dbReference type="Pfam" id="PF04194"/>
    </source>
</evidence>
<name>A0A8J2W8D1_9CRUS</name>
<dbReference type="AlphaFoldDB" id="A0A8J2W8D1"/>
<proteinExistence type="predicted"/>
<protein>
    <recommendedName>
        <fullName evidence="2">Programmed cell death protein 2 C-terminal domain-containing protein</fullName>
    </recommendedName>
</protein>
<dbReference type="PANTHER" id="PTHR46421">
    <property type="entry name" value="PROGRAMMED CELL DEATH PROTEIN 2-LIKE"/>
    <property type="match status" value="1"/>
</dbReference>
<dbReference type="GO" id="GO:0006915">
    <property type="term" value="P:apoptotic process"/>
    <property type="evidence" value="ECO:0007669"/>
    <property type="project" value="TreeGrafter"/>
</dbReference>
<evidence type="ECO:0000313" key="4">
    <source>
        <dbReference type="Proteomes" id="UP000789390"/>
    </source>
</evidence>
<gene>
    <name evidence="3" type="ORF">DGAL_LOCUS12165</name>
</gene>
<feature type="region of interest" description="Disordered" evidence="1">
    <location>
        <begin position="117"/>
        <end position="143"/>
    </location>
</feature>
<comment type="caution">
    <text evidence="3">The sequence shown here is derived from an EMBL/GenBank/DDBJ whole genome shotgun (WGS) entry which is preliminary data.</text>
</comment>
<dbReference type="PANTHER" id="PTHR46421:SF1">
    <property type="entry name" value="PROGRAMMED CELL DEATH PROTEIN 2-LIKE"/>
    <property type="match status" value="1"/>
</dbReference>
<organism evidence="3 4">
    <name type="scientific">Daphnia galeata</name>
    <dbReference type="NCBI Taxonomy" id="27404"/>
    <lineage>
        <taxon>Eukaryota</taxon>
        <taxon>Metazoa</taxon>
        <taxon>Ecdysozoa</taxon>
        <taxon>Arthropoda</taxon>
        <taxon>Crustacea</taxon>
        <taxon>Branchiopoda</taxon>
        <taxon>Diplostraca</taxon>
        <taxon>Cladocera</taxon>
        <taxon>Anomopoda</taxon>
        <taxon>Daphniidae</taxon>
        <taxon>Daphnia</taxon>
    </lineage>
</organism>
<sequence>MVYLLGMEDEPIGKDDDAINFQVNKVGGKPNWASGNYPNPICKLCNRRMLLAVQIYAPLDQSPNHRTLYQFCCLSPQCHSKKEGWVCLRDEVVDTSTSFTFNKVQTTTTASSTTWIDDADDWGDDENMKDGDGNSSSINDTSEFTVPDIGYLTIQNTTNSNPEHPAPSNNADYCDQIIMNVPSAEVEGVDESVLLDDLPSQPTVDIRTFFAPSTAPILDSSGSEFSSFYLNVVEEQHAAVLSDQKLDERAKELWEEYQHRENCDLKKMQKSSKSITPGRGVDEVYEKVPPSHGDRLQHKFITQVQSCPEQLIRYNRGASNPILLKQLAKEDPALFKCHNCNATLVFEMQLMPHLGQRLIIDDSATSQDQTPVELGTVLIFSCSKSCWSGVPREEYLVVQTEIY</sequence>
<evidence type="ECO:0000313" key="3">
    <source>
        <dbReference type="EMBL" id="CAH0108761.1"/>
    </source>
</evidence>
<feature type="domain" description="Programmed cell death protein 2 C-terminal" evidence="2">
    <location>
        <begin position="294"/>
        <end position="399"/>
    </location>
</feature>
<accession>A0A8J2W8D1</accession>
<feature type="compositionally biased region" description="Polar residues" evidence="1">
    <location>
        <begin position="133"/>
        <end position="143"/>
    </location>
</feature>
<dbReference type="Proteomes" id="UP000789390">
    <property type="component" value="Unassembled WGS sequence"/>
</dbReference>
<dbReference type="Pfam" id="PF04194">
    <property type="entry name" value="PDCD2_C"/>
    <property type="match status" value="1"/>
</dbReference>
<dbReference type="GO" id="GO:0005737">
    <property type="term" value="C:cytoplasm"/>
    <property type="evidence" value="ECO:0007669"/>
    <property type="project" value="InterPro"/>
</dbReference>
<evidence type="ECO:0000256" key="1">
    <source>
        <dbReference type="SAM" id="MobiDB-lite"/>
    </source>
</evidence>
<dbReference type="EMBL" id="CAKKLH010000287">
    <property type="protein sequence ID" value="CAH0108761.1"/>
    <property type="molecule type" value="Genomic_DNA"/>
</dbReference>
<dbReference type="InterPro" id="IPR052815">
    <property type="entry name" value="PDCD2-like_regulator"/>
</dbReference>